<dbReference type="Gene3D" id="2.60.40.2480">
    <property type="entry name" value="Periplasmic metal-binding protein Tp34-type"/>
    <property type="match status" value="1"/>
</dbReference>
<evidence type="ECO:0000256" key="1">
    <source>
        <dbReference type="SAM" id="MobiDB-lite"/>
    </source>
</evidence>
<dbReference type="PROSITE" id="PS51257">
    <property type="entry name" value="PROKAR_LIPOPROTEIN"/>
    <property type="match status" value="1"/>
</dbReference>
<gene>
    <name evidence="3" type="ORF">NDI89_13800</name>
</gene>
<dbReference type="AlphaFoldDB" id="A0A9Q4L3H3"/>
<accession>A0A9Q4L3H3</accession>
<name>A0A9Q4L3H3_9EURY</name>
<dbReference type="RefSeq" id="WP_277522197.1">
    <property type="nucleotide sequence ID" value="NZ_JAMQOT010000004.1"/>
</dbReference>
<dbReference type="Proteomes" id="UP001154061">
    <property type="component" value="Unassembled WGS sequence"/>
</dbReference>
<feature type="compositionally biased region" description="Low complexity" evidence="1">
    <location>
        <begin position="39"/>
        <end position="52"/>
    </location>
</feature>
<organism evidence="3 4">
    <name type="scientific">Natrinema salsiterrestre</name>
    <dbReference type="NCBI Taxonomy" id="2950540"/>
    <lineage>
        <taxon>Archaea</taxon>
        <taxon>Methanobacteriati</taxon>
        <taxon>Methanobacteriota</taxon>
        <taxon>Stenosarchaea group</taxon>
        <taxon>Halobacteria</taxon>
        <taxon>Halobacteriales</taxon>
        <taxon>Natrialbaceae</taxon>
        <taxon>Natrinema</taxon>
    </lineage>
</organism>
<keyword evidence="4" id="KW-1185">Reference proteome</keyword>
<feature type="region of interest" description="Disordered" evidence="1">
    <location>
        <begin position="23"/>
        <end position="61"/>
    </location>
</feature>
<feature type="domain" description="DUF7350" evidence="2">
    <location>
        <begin position="264"/>
        <end position="399"/>
    </location>
</feature>
<comment type="caution">
    <text evidence="3">The sequence shown here is derived from an EMBL/GenBank/DDBJ whole genome shotgun (WGS) entry which is preliminary data.</text>
</comment>
<evidence type="ECO:0000259" key="2">
    <source>
        <dbReference type="Pfam" id="PF24041"/>
    </source>
</evidence>
<dbReference type="EMBL" id="JAMQOT010000004">
    <property type="protein sequence ID" value="MDF9746659.1"/>
    <property type="molecule type" value="Genomic_DNA"/>
</dbReference>
<dbReference type="Pfam" id="PF24041">
    <property type="entry name" value="DUF7350"/>
    <property type="match status" value="1"/>
</dbReference>
<evidence type="ECO:0000313" key="4">
    <source>
        <dbReference type="Proteomes" id="UP001154061"/>
    </source>
</evidence>
<dbReference type="InterPro" id="IPR038482">
    <property type="entry name" value="Tp34-type_sf"/>
</dbReference>
<sequence>MDRRTFLRRTTAVPVGLAVAGCGAPGGESGEATGDAESGSGADTGDETAGGTPPIPRIEDPPAAVYLPGHRKSMRILEPIEAGDYALAPLLTYPHPFWVVTGSYRRIVEPSAGRGVHLMLVCWDPETGVVLPGDAEPRATVSRNGDEITSRSLWPMLSQEMGVHFGDNVALPDDGTYTVRVDLPPLPTRRTGSLAGRFTEGGTATFELTYDRAFREEIVDGLELLEQERWGERGALEPMTRRDDGGMNGRSADVPYSALPPADDYPGTHLVDPDADTDANADAGLPRSGDAAFVVTLLEAGSRLVDGEDRYLLVSPRTPYNRVPLVNMSLRAIVERDGSTIADRRLEGTLDAAFGLSYGRSITDVRPGDSVRIAVESPPQAARHQGYETAFFEMEPLELAIPPA</sequence>
<evidence type="ECO:0000313" key="3">
    <source>
        <dbReference type="EMBL" id="MDF9746659.1"/>
    </source>
</evidence>
<reference evidence="3" key="1">
    <citation type="submission" date="2022-06" db="EMBL/GenBank/DDBJ databases">
        <title>Natrinema sp. a new haloarchaeum isolate from saline soil.</title>
        <authorList>
            <person name="Strakova D."/>
            <person name="Galisteo C."/>
            <person name="Sanchez-Porro C."/>
            <person name="Ventosa A."/>
        </authorList>
    </citation>
    <scope>NUCLEOTIDE SEQUENCE</scope>
    <source>
        <strain evidence="3">S1CR25-10</strain>
    </source>
</reference>
<proteinExistence type="predicted"/>
<dbReference type="InterPro" id="IPR055774">
    <property type="entry name" value="DUF7350"/>
</dbReference>
<dbReference type="InterPro" id="IPR006311">
    <property type="entry name" value="TAT_signal"/>
</dbReference>
<protein>
    <submittedName>
        <fullName evidence="3">Iron transporter</fullName>
    </submittedName>
</protein>
<dbReference type="PROSITE" id="PS51318">
    <property type="entry name" value="TAT"/>
    <property type="match status" value="1"/>
</dbReference>